<evidence type="ECO:0000256" key="12">
    <source>
        <dbReference type="SAM" id="MobiDB-lite"/>
    </source>
</evidence>
<evidence type="ECO:0000256" key="1">
    <source>
        <dbReference type="ARBA" id="ARBA00001400"/>
    </source>
</evidence>
<dbReference type="PANTHER" id="PTHR33693:SF1">
    <property type="entry name" value="TYPE-4 URACIL-DNA GLYCOSYLASE"/>
    <property type="match status" value="1"/>
</dbReference>
<proteinExistence type="inferred from homology"/>
<evidence type="ECO:0000259" key="13">
    <source>
        <dbReference type="SMART" id="SM00986"/>
    </source>
</evidence>
<evidence type="ECO:0000256" key="4">
    <source>
        <dbReference type="ARBA" id="ARBA00019403"/>
    </source>
</evidence>
<dbReference type="Pfam" id="PF03167">
    <property type="entry name" value="UDG"/>
    <property type="match status" value="1"/>
</dbReference>
<evidence type="ECO:0000256" key="2">
    <source>
        <dbReference type="ARBA" id="ARBA00006521"/>
    </source>
</evidence>
<organism evidence="14 15">
    <name type="scientific">Bryocella elongata</name>
    <dbReference type="NCBI Taxonomy" id="863522"/>
    <lineage>
        <taxon>Bacteria</taxon>
        <taxon>Pseudomonadati</taxon>
        <taxon>Acidobacteriota</taxon>
        <taxon>Terriglobia</taxon>
        <taxon>Terriglobales</taxon>
        <taxon>Acidobacteriaceae</taxon>
        <taxon>Bryocella</taxon>
    </lineage>
</organism>
<evidence type="ECO:0000313" key="14">
    <source>
        <dbReference type="EMBL" id="SEG32946.1"/>
    </source>
</evidence>
<comment type="catalytic activity">
    <reaction evidence="1">
        <text>Hydrolyzes single-stranded DNA or mismatched double-stranded DNA and polynucleotides, releasing free uracil.</text>
        <dbReference type="EC" id="3.2.2.27"/>
    </reaction>
</comment>
<dbReference type="GO" id="GO:0004844">
    <property type="term" value="F:uracil DNA N-glycosylase activity"/>
    <property type="evidence" value="ECO:0007669"/>
    <property type="project" value="UniProtKB-EC"/>
</dbReference>
<evidence type="ECO:0000256" key="8">
    <source>
        <dbReference type="ARBA" id="ARBA00022801"/>
    </source>
</evidence>
<dbReference type="InterPro" id="IPR005273">
    <property type="entry name" value="Ura-DNA_glyco_family4"/>
</dbReference>
<dbReference type="PANTHER" id="PTHR33693">
    <property type="entry name" value="TYPE-5 URACIL-DNA GLYCOSYLASE"/>
    <property type="match status" value="1"/>
</dbReference>
<evidence type="ECO:0000256" key="3">
    <source>
        <dbReference type="ARBA" id="ARBA00012030"/>
    </source>
</evidence>
<dbReference type="RefSeq" id="WP_103933429.1">
    <property type="nucleotide sequence ID" value="NZ_FNVA01000004.1"/>
</dbReference>
<dbReference type="AlphaFoldDB" id="A0A1H5ZC61"/>
<dbReference type="GO" id="GO:0006281">
    <property type="term" value="P:DNA repair"/>
    <property type="evidence" value="ECO:0007669"/>
    <property type="project" value="UniProtKB-KW"/>
</dbReference>
<keyword evidence="15" id="KW-1185">Reference proteome</keyword>
<evidence type="ECO:0000256" key="9">
    <source>
        <dbReference type="ARBA" id="ARBA00023004"/>
    </source>
</evidence>
<evidence type="ECO:0000256" key="10">
    <source>
        <dbReference type="ARBA" id="ARBA00023014"/>
    </source>
</evidence>
<feature type="region of interest" description="Disordered" evidence="12">
    <location>
        <begin position="69"/>
        <end position="133"/>
    </location>
</feature>
<keyword evidence="11" id="KW-0234">DNA repair</keyword>
<dbReference type="SMART" id="SM00986">
    <property type="entry name" value="UDG"/>
    <property type="match status" value="1"/>
</dbReference>
<evidence type="ECO:0000256" key="11">
    <source>
        <dbReference type="ARBA" id="ARBA00023204"/>
    </source>
</evidence>
<feature type="compositionally biased region" description="Low complexity" evidence="12">
    <location>
        <begin position="114"/>
        <end position="133"/>
    </location>
</feature>
<reference evidence="14 15" key="1">
    <citation type="submission" date="2016-10" db="EMBL/GenBank/DDBJ databases">
        <authorList>
            <person name="de Groot N.N."/>
        </authorList>
    </citation>
    <scope>NUCLEOTIDE SEQUENCE [LARGE SCALE GENOMIC DNA]</scope>
    <source>
        <strain evidence="14 15">DSM 22489</strain>
    </source>
</reference>
<keyword evidence="9" id="KW-0408">Iron</keyword>
<protein>
    <recommendedName>
        <fullName evidence="4">Type-4 uracil-DNA glycosylase</fullName>
        <ecNumber evidence="3">3.2.2.27</ecNumber>
    </recommendedName>
</protein>
<dbReference type="GO" id="GO:0051539">
    <property type="term" value="F:4 iron, 4 sulfur cluster binding"/>
    <property type="evidence" value="ECO:0007669"/>
    <property type="project" value="UniProtKB-KW"/>
</dbReference>
<gene>
    <name evidence="14" type="ORF">SAMN05421819_2531</name>
</gene>
<evidence type="ECO:0000256" key="5">
    <source>
        <dbReference type="ARBA" id="ARBA00022485"/>
    </source>
</evidence>
<dbReference type="OrthoDB" id="5290748at2"/>
<evidence type="ECO:0000256" key="6">
    <source>
        <dbReference type="ARBA" id="ARBA00022723"/>
    </source>
</evidence>
<dbReference type="EMBL" id="FNVA01000004">
    <property type="protein sequence ID" value="SEG32946.1"/>
    <property type="molecule type" value="Genomic_DNA"/>
</dbReference>
<dbReference type="GO" id="GO:0046872">
    <property type="term" value="F:metal ion binding"/>
    <property type="evidence" value="ECO:0007669"/>
    <property type="project" value="UniProtKB-KW"/>
</dbReference>
<dbReference type="CDD" id="cd10030">
    <property type="entry name" value="UDG-F4_TTUDGA_SPO1dp_like"/>
    <property type="match status" value="1"/>
</dbReference>
<name>A0A1H5ZC61_9BACT</name>
<dbReference type="InterPro" id="IPR036895">
    <property type="entry name" value="Uracil-DNA_glycosylase-like_sf"/>
</dbReference>
<keyword evidence="10" id="KW-0411">Iron-sulfur</keyword>
<dbReference type="InterPro" id="IPR005122">
    <property type="entry name" value="Uracil-DNA_glycosylase-like"/>
</dbReference>
<accession>A0A1H5ZC61</accession>
<keyword evidence="8" id="KW-0378">Hydrolase</keyword>
<feature type="domain" description="Uracil-DNA glycosylase-like" evidence="13">
    <location>
        <begin position="194"/>
        <end position="340"/>
    </location>
</feature>
<keyword evidence="6" id="KW-0479">Metal-binding</keyword>
<dbReference type="Proteomes" id="UP000236728">
    <property type="component" value="Unassembled WGS sequence"/>
</dbReference>
<evidence type="ECO:0000313" key="15">
    <source>
        <dbReference type="Proteomes" id="UP000236728"/>
    </source>
</evidence>
<keyword evidence="7" id="KW-0227">DNA damage</keyword>
<dbReference type="NCBIfam" id="TIGR00758">
    <property type="entry name" value="UDG_fam4"/>
    <property type="match status" value="1"/>
</dbReference>
<dbReference type="InterPro" id="IPR051536">
    <property type="entry name" value="UDG_Type-4/5"/>
</dbReference>
<dbReference type="SMART" id="SM00987">
    <property type="entry name" value="UreE_C"/>
    <property type="match status" value="1"/>
</dbReference>
<sequence>MEVTPAQQLRSYVEYLRELGLYDLYRRAEPSIALSETMRQALLPAAPPVQPRSGPGPTASVAVAPAVARPAPARPAPPAPNRGAGASPISGAANPGPSPFARSNAAVTPPPAAGPAAPKSPALPAAADFPEFPDPLGDLAAPMPKPKSFDNLAPPPLEILPPAARVAALAAIQADIGDCTRCPLAYGGRHKIVFADGDPNATLMFVGEGPGADEDASGLPFVGKAGQLLNNMITAMGIAREQVYIANIVKCRPPANRTPEYVEATTCSQFLLRQIDVVRPQVIVALGATAATYLLGVRQSLGSLRGNWYSARGAKVAVTYHPAFLLRDPRMKGEAWKDLQRVMVELGLKSPVKRKDSE</sequence>
<comment type="similarity">
    <text evidence="2">Belongs to the uracil-DNA glycosylase (UDG) superfamily. Type 4 (UDGa) family.</text>
</comment>
<dbReference type="EC" id="3.2.2.27" evidence="3"/>
<dbReference type="SUPFAM" id="SSF52141">
    <property type="entry name" value="Uracil-DNA glycosylase-like"/>
    <property type="match status" value="1"/>
</dbReference>
<keyword evidence="5" id="KW-0004">4Fe-4S</keyword>
<dbReference type="Gene3D" id="3.40.470.10">
    <property type="entry name" value="Uracil-DNA glycosylase-like domain"/>
    <property type="match status" value="1"/>
</dbReference>
<evidence type="ECO:0000256" key="7">
    <source>
        <dbReference type="ARBA" id="ARBA00022763"/>
    </source>
</evidence>